<protein>
    <recommendedName>
        <fullName evidence="1">Large ribosomal subunit protein uL16m</fullName>
    </recommendedName>
</protein>
<dbReference type="SUPFAM" id="SSF54686">
    <property type="entry name" value="Ribosomal protein L16p/L10e"/>
    <property type="match status" value="1"/>
</dbReference>
<accession>A0A091NWH8</accession>
<dbReference type="GO" id="GO:0019843">
    <property type="term" value="F:rRNA binding"/>
    <property type="evidence" value="ECO:0007669"/>
    <property type="project" value="InterPro"/>
</dbReference>
<organism evidence="2 3">
    <name type="scientific">Haliaeetus albicilla</name>
    <name type="common">White-tailed sea-eagle</name>
    <name type="synonym">Falco albicilla</name>
    <dbReference type="NCBI Taxonomy" id="8969"/>
    <lineage>
        <taxon>Eukaryota</taxon>
        <taxon>Metazoa</taxon>
        <taxon>Chordata</taxon>
        <taxon>Craniata</taxon>
        <taxon>Vertebrata</taxon>
        <taxon>Euteleostomi</taxon>
        <taxon>Archelosauria</taxon>
        <taxon>Archosauria</taxon>
        <taxon>Dinosauria</taxon>
        <taxon>Saurischia</taxon>
        <taxon>Theropoda</taxon>
        <taxon>Coelurosauria</taxon>
        <taxon>Aves</taxon>
        <taxon>Neognathae</taxon>
        <taxon>Neoaves</taxon>
        <taxon>Telluraves</taxon>
        <taxon>Accipitrimorphae</taxon>
        <taxon>Accipitriformes</taxon>
        <taxon>Accipitridae</taxon>
        <taxon>Accipitrinae</taxon>
        <taxon>Haliaeetus</taxon>
    </lineage>
</organism>
<dbReference type="PANTHER" id="PTHR12220:SF13">
    <property type="entry name" value="LARGE RIBOSOMAL SUBUNIT PROTEIN UL16M"/>
    <property type="match status" value="1"/>
</dbReference>
<reference evidence="2 3" key="1">
    <citation type="submission" date="2014-04" db="EMBL/GenBank/DDBJ databases">
        <title>Genome evolution of avian class.</title>
        <authorList>
            <person name="Zhang G."/>
            <person name="Li C."/>
        </authorList>
    </citation>
    <scope>NUCLEOTIDE SEQUENCE [LARGE SCALE GENOMIC DNA]</scope>
    <source>
        <strain evidence="2">BGI_N329</strain>
    </source>
</reference>
<dbReference type="Gene3D" id="3.90.1170.10">
    <property type="entry name" value="Ribosomal protein L10e/L16"/>
    <property type="match status" value="1"/>
</dbReference>
<feature type="non-terminal residue" evidence="2">
    <location>
        <position position="1"/>
    </location>
</feature>
<evidence type="ECO:0000256" key="1">
    <source>
        <dbReference type="ARBA" id="ARBA00035302"/>
    </source>
</evidence>
<feature type="non-terminal residue" evidence="2">
    <location>
        <position position="144"/>
    </location>
</feature>
<dbReference type="AlphaFoldDB" id="A0A091NWH8"/>
<dbReference type="InterPro" id="IPR000114">
    <property type="entry name" value="Ribosomal_uL16_bact-type"/>
</dbReference>
<dbReference type="GO" id="GO:0003735">
    <property type="term" value="F:structural constituent of ribosome"/>
    <property type="evidence" value="ECO:0007669"/>
    <property type="project" value="InterPro"/>
</dbReference>
<dbReference type="GO" id="GO:0005762">
    <property type="term" value="C:mitochondrial large ribosomal subunit"/>
    <property type="evidence" value="ECO:0007669"/>
    <property type="project" value="TreeGrafter"/>
</dbReference>
<evidence type="ECO:0000313" key="2">
    <source>
        <dbReference type="EMBL" id="KFP97150.1"/>
    </source>
</evidence>
<name>A0A091NWH8_HALAL</name>
<dbReference type="PANTHER" id="PTHR12220">
    <property type="entry name" value="50S/60S RIBOSOMAL PROTEIN L16"/>
    <property type="match status" value="1"/>
</dbReference>
<dbReference type="InterPro" id="IPR036920">
    <property type="entry name" value="Ribosomal_uL16_sf"/>
</dbReference>
<evidence type="ECO:0000313" key="3">
    <source>
        <dbReference type="Proteomes" id="UP000054379"/>
    </source>
</evidence>
<dbReference type="GO" id="GO:0032543">
    <property type="term" value="P:mitochondrial translation"/>
    <property type="evidence" value="ECO:0007669"/>
    <property type="project" value="TreeGrafter"/>
</dbReference>
<dbReference type="EMBL" id="KK643031">
    <property type="protein sequence ID" value="KFP97150.1"/>
    <property type="molecule type" value="Genomic_DNA"/>
</dbReference>
<dbReference type="Proteomes" id="UP000054379">
    <property type="component" value="Unassembled WGS sequence"/>
</dbReference>
<sequence length="144" mass="16839">ALGGGYLHWGHFEMIRLTIGRSMDPKTMFAIWRVPAPSKTVTRKSLGHRGRLVVEVGGRCEFEEVKPFLTQVARKLPFPAVPIARDGLDQMRHEEEEKRLNNQNPWTFERIVTANMLGMRKYLSPYDLQLKGRYWGKFFLKHRL</sequence>
<proteinExistence type="predicted"/>
<gene>
    <name evidence="2" type="ORF">N329_08046</name>
</gene>